<feature type="transmembrane region" description="Helical" evidence="1">
    <location>
        <begin position="72"/>
        <end position="96"/>
    </location>
</feature>
<keyword evidence="1" id="KW-1133">Transmembrane helix</keyword>
<feature type="transmembrane region" description="Helical" evidence="1">
    <location>
        <begin position="5"/>
        <end position="25"/>
    </location>
</feature>
<gene>
    <name evidence="2" type="ORF">RFN28_05515</name>
</gene>
<feature type="transmembrane region" description="Helical" evidence="1">
    <location>
        <begin position="45"/>
        <end position="65"/>
    </location>
</feature>
<reference evidence="2 3" key="1">
    <citation type="submission" date="2023-08" db="EMBL/GenBank/DDBJ databases">
        <title>Implementing the SeqCode for naming new Mesorhizobium species isolated from Vachellia karroo root nodules.</title>
        <authorList>
            <person name="Van Lill M."/>
        </authorList>
    </citation>
    <scope>NUCLEOTIDE SEQUENCE [LARGE SCALE GENOMIC DNA]</scope>
    <source>
        <strain evidence="2 3">VK24D</strain>
    </source>
</reference>
<evidence type="ECO:0000313" key="2">
    <source>
        <dbReference type="EMBL" id="MDX8477941.1"/>
    </source>
</evidence>
<comment type="caution">
    <text evidence="2">The sequence shown here is derived from an EMBL/GenBank/DDBJ whole genome shotgun (WGS) entry which is preliminary data.</text>
</comment>
<organism evidence="2 3">
    <name type="scientific">Mesorhizobium album</name>
    <dbReference type="NCBI Taxonomy" id="3072314"/>
    <lineage>
        <taxon>Bacteria</taxon>
        <taxon>Pseudomonadati</taxon>
        <taxon>Pseudomonadota</taxon>
        <taxon>Alphaproteobacteria</taxon>
        <taxon>Hyphomicrobiales</taxon>
        <taxon>Phyllobacteriaceae</taxon>
        <taxon>Mesorhizobium</taxon>
    </lineage>
</organism>
<accession>A0ABU4XTA3</accession>
<name>A0ABU4XTA3_9HYPH</name>
<keyword evidence="1" id="KW-0472">Membrane</keyword>
<keyword evidence="3" id="KW-1185">Reference proteome</keyword>
<evidence type="ECO:0000313" key="3">
    <source>
        <dbReference type="Proteomes" id="UP001287059"/>
    </source>
</evidence>
<dbReference type="Proteomes" id="UP001287059">
    <property type="component" value="Unassembled WGS sequence"/>
</dbReference>
<dbReference type="EMBL" id="JAVIIW010000004">
    <property type="protein sequence ID" value="MDX8477941.1"/>
    <property type="molecule type" value="Genomic_DNA"/>
</dbReference>
<protein>
    <submittedName>
        <fullName evidence="2">Uncharacterized protein</fullName>
    </submittedName>
</protein>
<proteinExistence type="predicted"/>
<dbReference type="RefSeq" id="WP_320286364.1">
    <property type="nucleotide sequence ID" value="NZ_JAVIIW010000004.1"/>
</dbReference>
<keyword evidence="1" id="KW-0812">Transmembrane</keyword>
<evidence type="ECO:0000256" key="1">
    <source>
        <dbReference type="SAM" id="Phobius"/>
    </source>
</evidence>
<sequence length="99" mass="10308">MDRQIYSFGASIVVASLLTAVIYAIKAVIPGLDEAIEDSIGHAWSYMGVIGLVVFFGLGLAPVRFAKDGRSLAVQIAGAALVSAGVLFLLSAWLAVRGN</sequence>